<dbReference type="KEGG" id="goe:108863786"/>
<proteinExistence type="predicted"/>
<dbReference type="Proteomes" id="UP000694867">
    <property type="component" value="Unplaced"/>
</dbReference>
<feature type="non-terminal residue" evidence="4">
    <location>
        <position position="287"/>
    </location>
</feature>
<evidence type="ECO:0000259" key="2">
    <source>
        <dbReference type="SMART" id="SM00563"/>
    </source>
</evidence>
<protein>
    <submittedName>
        <fullName evidence="4">Transmembrane protein 68-like</fullName>
    </submittedName>
</protein>
<feature type="domain" description="Phospholipid/glycerol acyltransferase" evidence="2">
    <location>
        <begin position="114"/>
        <end position="228"/>
    </location>
</feature>
<evidence type="ECO:0000313" key="3">
    <source>
        <dbReference type="Proteomes" id="UP000694867"/>
    </source>
</evidence>
<feature type="transmembrane region" description="Helical" evidence="1">
    <location>
        <begin position="46"/>
        <end position="72"/>
    </location>
</feature>
<feature type="transmembrane region" description="Helical" evidence="1">
    <location>
        <begin position="12"/>
        <end position="34"/>
    </location>
</feature>
<evidence type="ECO:0000256" key="1">
    <source>
        <dbReference type="SAM" id="Phobius"/>
    </source>
</evidence>
<dbReference type="AlphaFoldDB" id="A0AAJ7L2Q5"/>
<dbReference type="GO" id="GO:0016020">
    <property type="term" value="C:membrane"/>
    <property type="evidence" value="ECO:0007669"/>
    <property type="project" value="TreeGrafter"/>
</dbReference>
<feature type="transmembrane region" description="Helical" evidence="1">
    <location>
        <begin position="79"/>
        <end position="95"/>
    </location>
</feature>
<sequence>MQTAKIVQIIRCWCLKVSIVFYLLIVILHPLFVWHLWSYWWMRPVILFYLPSTLILVFWGAFFSFGTVFAFITRGNKDAQAFYLKVHFSVVYYFFRFMHGCEVHGYENLPKGGAMLAMFHGPAMALDAPLMMSLSYLRDGRLLGYSVEKRIFENPILKPFWKLLGCSSGRQEFLEDLKNGHLRGVAPGGGHEAMFSKNYKLEWKSRSGFAKIAKEAGVPVVPMFTRNIQHGTLQLEFLRSETVQRWYKSSKFPIVLPKAYLPVKMRTYLGEPLLCGPDEEPEAFALR</sequence>
<dbReference type="SUPFAM" id="SSF69593">
    <property type="entry name" value="Glycerol-3-phosphate (1)-acyltransferase"/>
    <property type="match status" value="1"/>
</dbReference>
<keyword evidence="1" id="KW-0472">Membrane</keyword>
<dbReference type="GeneID" id="108863786"/>
<organism evidence="3 4">
    <name type="scientific">Galendromus occidentalis</name>
    <name type="common">western predatory mite</name>
    <dbReference type="NCBI Taxonomy" id="34638"/>
    <lineage>
        <taxon>Eukaryota</taxon>
        <taxon>Metazoa</taxon>
        <taxon>Ecdysozoa</taxon>
        <taxon>Arthropoda</taxon>
        <taxon>Chelicerata</taxon>
        <taxon>Arachnida</taxon>
        <taxon>Acari</taxon>
        <taxon>Parasitiformes</taxon>
        <taxon>Mesostigmata</taxon>
        <taxon>Gamasina</taxon>
        <taxon>Phytoseioidea</taxon>
        <taxon>Phytoseiidae</taxon>
        <taxon>Typhlodrominae</taxon>
        <taxon>Galendromus</taxon>
    </lineage>
</organism>
<dbReference type="RefSeq" id="XP_018493885.1">
    <property type="nucleotide sequence ID" value="XM_018638369.1"/>
</dbReference>
<keyword evidence="3" id="KW-1185">Reference proteome</keyword>
<keyword evidence="1" id="KW-0812">Transmembrane</keyword>
<dbReference type="PANTHER" id="PTHR22753:SF23">
    <property type="entry name" value="TRANSMEMBRANE PROTEIN 68"/>
    <property type="match status" value="1"/>
</dbReference>
<keyword evidence="1" id="KW-1133">Transmembrane helix</keyword>
<dbReference type="InterPro" id="IPR002123">
    <property type="entry name" value="Plipid/glycerol_acylTrfase"/>
</dbReference>
<dbReference type="GO" id="GO:0016746">
    <property type="term" value="F:acyltransferase activity"/>
    <property type="evidence" value="ECO:0007669"/>
    <property type="project" value="InterPro"/>
</dbReference>
<feature type="transmembrane region" description="Helical" evidence="1">
    <location>
        <begin position="115"/>
        <end position="137"/>
    </location>
</feature>
<dbReference type="PANTHER" id="PTHR22753">
    <property type="entry name" value="TRANSMEMBRANE PROTEIN 68"/>
    <property type="match status" value="1"/>
</dbReference>
<dbReference type="SMART" id="SM00563">
    <property type="entry name" value="PlsC"/>
    <property type="match status" value="1"/>
</dbReference>
<reference evidence="4" key="1">
    <citation type="submission" date="2025-08" db="UniProtKB">
        <authorList>
            <consortium name="RefSeq"/>
        </authorList>
    </citation>
    <scope>IDENTIFICATION</scope>
</reference>
<gene>
    <name evidence="4" type="primary">LOC108863786</name>
</gene>
<name>A0AAJ7L2Q5_9ACAR</name>
<accession>A0AAJ7L2Q5</accession>
<dbReference type="Pfam" id="PF01553">
    <property type="entry name" value="Acyltransferase"/>
    <property type="match status" value="1"/>
</dbReference>
<evidence type="ECO:0000313" key="4">
    <source>
        <dbReference type="RefSeq" id="XP_018493885.1"/>
    </source>
</evidence>